<feature type="transmembrane region" description="Helical" evidence="2">
    <location>
        <begin position="51"/>
        <end position="71"/>
    </location>
</feature>
<protein>
    <recommendedName>
        <fullName evidence="3">DDE-1 domain-containing protein</fullName>
    </recommendedName>
</protein>
<evidence type="ECO:0000256" key="1">
    <source>
        <dbReference type="SAM" id="MobiDB-lite"/>
    </source>
</evidence>
<dbReference type="GO" id="GO:0003677">
    <property type="term" value="F:DNA binding"/>
    <property type="evidence" value="ECO:0007669"/>
    <property type="project" value="TreeGrafter"/>
</dbReference>
<evidence type="ECO:0000259" key="3">
    <source>
        <dbReference type="Pfam" id="PF03184"/>
    </source>
</evidence>
<feature type="domain" description="DDE-1" evidence="3">
    <location>
        <begin position="50"/>
        <end position="187"/>
    </location>
</feature>
<dbReference type="Pfam" id="PF03184">
    <property type="entry name" value="DDE_1"/>
    <property type="match status" value="1"/>
</dbReference>
<sequence length="240" mass="26794">MKLVAGGHCIEFAWEITNVFAAKIHVPPKILAPKGVKQIGAMMSGEKGNTVTMIAAINAGGGFIPPMLLFLRVNFKHFMLVAAPDGTIGGANPSGWSNEALFLQFFKHFIRYVKPSKDYPTILLLDNHESHIQIPVIELARENSVILVTFHPHTSHKFQPLDKTVFGPFKKYYNTVANELMLTPGHIVTNSIFLENPIKNAKKFLKPRCKKTHPGWSDVVTPSMIRPHPKAEPRKEVRKG</sequence>
<dbReference type="STRING" id="151549.A0A4C1UC32"/>
<keyword evidence="2" id="KW-0472">Membrane</keyword>
<evidence type="ECO:0000256" key="2">
    <source>
        <dbReference type="SAM" id="Phobius"/>
    </source>
</evidence>
<dbReference type="GO" id="GO:0005634">
    <property type="term" value="C:nucleus"/>
    <property type="evidence" value="ECO:0007669"/>
    <property type="project" value="TreeGrafter"/>
</dbReference>
<reference evidence="4 5" key="1">
    <citation type="journal article" date="2019" name="Commun. Biol.">
        <title>The bagworm genome reveals a unique fibroin gene that provides high tensile strength.</title>
        <authorList>
            <person name="Kono N."/>
            <person name="Nakamura H."/>
            <person name="Ohtoshi R."/>
            <person name="Tomita M."/>
            <person name="Numata K."/>
            <person name="Arakawa K."/>
        </authorList>
    </citation>
    <scope>NUCLEOTIDE SEQUENCE [LARGE SCALE GENOMIC DNA]</scope>
</reference>
<keyword evidence="2" id="KW-0812">Transmembrane</keyword>
<proteinExistence type="predicted"/>
<comment type="caution">
    <text evidence="4">The sequence shown here is derived from an EMBL/GenBank/DDBJ whole genome shotgun (WGS) entry which is preliminary data.</text>
</comment>
<dbReference type="InterPro" id="IPR004875">
    <property type="entry name" value="DDE_SF_endonuclease_dom"/>
</dbReference>
<name>A0A4C1UC32_EUMVA</name>
<feature type="region of interest" description="Disordered" evidence="1">
    <location>
        <begin position="216"/>
        <end position="240"/>
    </location>
</feature>
<keyword evidence="2" id="KW-1133">Transmembrane helix</keyword>
<dbReference type="Proteomes" id="UP000299102">
    <property type="component" value="Unassembled WGS sequence"/>
</dbReference>
<dbReference type="EMBL" id="BGZK01000152">
    <property type="protein sequence ID" value="GBP23687.1"/>
    <property type="molecule type" value="Genomic_DNA"/>
</dbReference>
<evidence type="ECO:0000313" key="5">
    <source>
        <dbReference type="Proteomes" id="UP000299102"/>
    </source>
</evidence>
<dbReference type="AlphaFoldDB" id="A0A4C1UC32"/>
<dbReference type="InterPro" id="IPR050863">
    <property type="entry name" value="CenT-Element_Derived"/>
</dbReference>
<organism evidence="4 5">
    <name type="scientific">Eumeta variegata</name>
    <name type="common">Bagworm moth</name>
    <name type="synonym">Eumeta japonica</name>
    <dbReference type="NCBI Taxonomy" id="151549"/>
    <lineage>
        <taxon>Eukaryota</taxon>
        <taxon>Metazoa</taxon>
        <taxon>Ecdysozoa</taxon>
        <taxon>Arthropoda</taxon>
        <taxon>Hexapoda</taxon>
        <taxon>Insecta</taxon>
        <taxon>Pterygota</taxon>
        <taxon>Neoptera</taxon>
        <taxon>Endopterygota</taxon>
        <taxon>Lepidoptera</taxon>
        <taxon>Glossata</taxon>
        <taxon>Ditrysia</taxon>
        <taxon>Tineoidea</taxon>
        <taxon>Psychidae</taxon>
        <taxon>Oiketicinae</taxon>
        <taxon>Eumeta</taxon>
    </lineage>
</organism>
<accession>A0A4C1UC32</accession>
<gene>
    <name evidence="4" type="ORF">EVAR_80304_1</name>
</gene>
<keyword evidence="5" id="KW-1185">Reference proteome</keyword>
<evidence type="ECO:0000313" key="4">
    <source>
        <dbReference type="EMBL" id="GBP23687.1"/>
    </source>
</evidence>
<feature type="compositionally biased region" description="Basic and acidic residues" evidence="1">
    <location>
        <begin position="229"/>
        <end position="240"/>
    </location>
</feature>
<dbReference type="PANTHER" id="PTHR19303:SF71">
    <property type="entry name" value="ZINC FINGER PHD-TYPE DOMAIN-CONTAINING PROTEIN"/>
    <property type="match status" value="1"/>
</dbReference>
<dbReference type="OrthoDB" id="4327074at2759"/>
<dbReference type="PANTHER" id="PTHR19303">
    <property type="entry name" value="TRANSPOSON"/>
    <property type="match status" value="1"/>
</dbReference>